<evidence type="ECO:0000313" key="2">
    <source>
        <dbReference type="EMBL" id="KAK4446466.1"/>
    </source>
</evidence>
<evidence type="ECO:0000256" key="1">
    <source>
        <dbReference type="SAM" id="MobiDB-lite"/>
    </source>
</evidence>
<reference evidence="2" key="1">
    <citation type="journal article" date="2023" name="Mol. Phylogenet. Evol.">
        <title>Genome-scale phylogeny and comparative genomics of the fungal order Sordariales.</title>
        <authorList>
            <person name="Hensen N."/>
            <person name="Bonometti L."/>
            <person name="Westerberg I."/>
            <person name="Brannstrom I.O."/>
            <person name="Guillou S."/>
            <person name="Cros-Aarteil S."/>
            <person name="Calhoun S."/>
            <person name="Haridas S."/>
            <person name="Kuo A."/>
            <person name="Mondo S."/>
            <person name="Pangilinan J."/>
            <person name="Riley R."/>
            <person name="LaButti K."/>
            <person name="Andreopoulos B."/>
            <person name="Lipzen A."/>
            <person name="Chen C."/>
            <person name="Yan M."/>
            <person name="Daum C."/>
            <person name="Ng V."/>
            <person name="Clum A."/>
            <person name="Steindorff A."/>
            <person name="Ohm R.A."/>
            <person name="Martin F."/>
            <person name="Silar P."/>
            <person name="Natvig D.O."/>
            <person name="Lalanne C."/>
            <person name="Gautier V."/>
            <person name="Ament-Velasquez S.L."/>
            <person name="Kruys A."/>
            <person name="Hutchinson M.I."/>
            <person name="Powell A.J."/>
            <person name="Barry K."/>
            <person name="Miller A.N."/>
            <person name="Grigoriev I.V."/>
            <person name="Debuchy R."/>
            <person name="Gladieux P."/>
            <person name="Hiltunen Thoren M."/>
            <person name="Johannesson H."/>
        </authorList>
    </citation>
    <scope>NUCLEOTIDE SEQUENCE</scope>
    <source>
        <strain evidence="2">PSN243</strain>
    </source>
</reference>
<feature type="compositionally biased region" description="Basic and acidic residues" evidence="1">
    <location>
        <begin position="278"/>
        <end position="302"/>
    </location>
</feature>
<accession>A0AAV9GHH4</accession>
<reference evidence="2" key="2">
    <citation type="submission" date="2023-05" db="EMBL/GenBank/DDBJ databases">
        <authorList>
            <consortium name="Lawrence Berkeley National Laboratory"/>
            <person name="Steindorff A."/>
            <person name="Hensen N."/>
            <person name="Bonometti L."/>
            <person name="Westerberg I."/>
            <person name="Brannstrom I.O."/>
            <person name="Guillou S."/>
            <person name="Cros-Aarteil S."/>
            <person name="Calhoun S."/>
            <person name="Haridas S."/>
            <person name="Kuo A."/>
            <person name="Mondo S."/>
            <person name="Pangilinan J."/>
            <person name="Riley R."/>
            <person name="Labutti K."/>
            <person name="Andreopoulos B."/>
            <person name="Lipzen A."/>
            <person name="Chen C."/>
            <person name="Yanf M."/>
            <person name="Daum C."/>
            <person name="Ng V."/>
            <person name="Clum A."/>
            <person name="Ohm R."/>
            <person name="Martin F."/>
            <person name="Silar P."/>
            <person name="Natvig D."/>
            <person name="Lalanne C."/>
            <person name="Gautier V."/>
            <person name="Ament-Velasquez S.L."/>
            <person name="Kruys A."/>
            <person name="Hutchinson M.I."/>
            <person name="Powell A.J."/>
            <person name="Barry K."/>
            <person name="Miller A.N."/>
            <person name="Grigoriev I.V."/>
            <person name="Debuchy R."/>
            <person name="Gladieux P."/>
            <person name="Thoren M.H."/>
            <person name="Johannesson H."/>
        </authorList>
    </citation>
    <scope>NUCLEOTIDE SEQUENCE</scope>
    <source>
        <strain evidence="2">PSN243</strain>
    </source>
</reference>
<keyword evidence="3" id="KW-1185">Reference proteome</keyword>
<feature type="compositionally biased region" description="Low complexity" evidence="1">
    <location>
        <begin position="94"/>
        <end position="118"/>
    </location>
</feature>
<feature type="region of interest" description="Disordered" evidence="1">
    <location>
        <begin position="91"/>
        <end position="133"/>
    </location>
</feature>
<sequence>MTRSLTFGLRDRVISSWSSRSGSTKKNGAIEAESIAFASSDKGGPPPTLSLPLIDTRLFPAVEEGPIASLFDLSPAESALAGNQERHNTCETIASKSSDRTTSASSVSTAASAPSTISRWSSSNKSLRGGDHQGVFFKSRSREDVELTAYRQRRRAAVSSLPLIDQNLLDAAAEQAAHQDELADSDEQMPYIDPFPLLQRVLGDMAAQHQTTSSAASRFDNHPVTEPTHFGMASVRAGKLGKPKHRFSGMSSMHKHEVMEFIPPPENFASVSLDIPDWHSSDIEDQSPRRPPRDSQDTHDPDLSPQQPPHLYEDHAIREVLSSEPAAIDISTEADLLEYVNGPEDIVVSKSITLSNGKFVIPDAVAGDLVDHINTSG</sequence>
<evidence type="ECO:0000313" key="3">
    <source>
        <dbReference type="Proteomes" id="UP001321760"/>
    </source>
</evidence>
<proteinExistence type="predicted"/>
<protein>
    <submittedName>
        <fullName evidence="2">Uncharacterized protein</fullName>
    </submittedName>
</protein>
<dbReference type="AlphaFoldDB" id="A0AAV9GHH4"/>
<comment type="caution">
    <text evidence="2">The sequence shown here is derived from an EMBL/GenBank/DDBJ whole genome shotgun (WGS) entry which is preliminary data.</text>
</comment>
<dbReference type="Proteomes" id="UP001321760">
    <property type="component" value="Unassembled WGS sequence"/>
</dbReference>
<gene>
    <name evidence="2" type="ORF">QBC34DRAFT_428277</name>
</gene>
<feature type="region of interest" description="Disordered" evidence="1">
    <location>
        <begin position="278"/>
        <end position="310"/>
    </location>
</feature>
<name>A0AAV9GHH4_9PEZI</name>
<dbReference type="EMBL" id="MU865957">
    <property type="protein sequence ID" value="KAK4446466.1"/>
    <property type="molecule type" value="Genomic_DNA"/>
</dbReference>
<organism evidence="2 3">
    <name type="scientific">Podospora aff. communis PSN243</name>
    <dbReference type="NCBI Taxonomy" id="3040156"/>
    <lineage>
        <taxon>Eukaryota</taxon>
        <taxon>Fungi</taxon>
        <taxon>Dikarya</taxon>
        <taxon>Ascomycota</taxon>
        <taxon>Pezizomycotina</taxon>
        <taxon>Sordariomycetes</taxon>
        <taxon>Sordariomycetidae</taxon>
        <taxon>Sordariales</taxon>
        <taxon>Podosporaceae</taxon>
        <taxon>Podospora</taxon>
    </lineage>
</organism>